<accession>A0A268NYU2</accession>
<dbReference type="Pfam" id="PF09084">
    <property type="entry name" value="NMT1"/>
    <property type="match status" value="1"/>
</dbReference>
<feature type="chain" id="PRO_5012244432" description="Putative aliphatic sulfonates-binding protein" evidence="9">
    <location>
        <begin position="28"/>
        <end position="327"/>
    </location>
</feature>
<dbReference type="RefSeq" id="WP_095326746.1">
    <property type="nucleotide sequence ID" value="NZ_NPCC01000015.1"/>
</dbReference>
<comment type="subcellular location">
    <subcellularLocation>
        <location evidence="1">Periplasm</location>
    </subcellularLocation>
</comment>
<evidence type="ECO:0000256" key="2">
    <source>
        <dbReference type="ARBA" id="ARBA00010742"/>
    </source>
</evidence>
<evidence type="ECO:0000256" key="4">
    <source>
        <dbReference type="ARBA" id="ARBA00022729"/>
    </source>
</evidence>
<dbReference type="SMART" id="SM00062">
    <property type="entry name" value="PBPb"/>
    <property type="match status" value="1"/>
</dbReference>
<keyword evidence="5" id="KW-0564">Palmitate</keyword>
<dbReference type="EMBL" id="NPCC01000015">
    <property type="protein sequence ID" value="PAE88511.1"/>
    <property type="molecule type" value="Genomic_DNA"/>
</dbReference>
<comment type="caution">
    <text evidence="11">The sequence shown here is derived from an EMBL/GenBank/DDBJ whole genome shotgun (WGS) entry which is preliminary data.</text>
</comment>
<gene>
    <name evidence="11" type="ORF">CHH72_12790</name>
</gene>
<evidence type="ECO:0000256" key="5">
    <source>
        <dbReference type="ARBA" id="ARBA00023139"/>
    </source>
</evidence>
<evidence type="ECO:0000313" key="12">
    <source>
        <dbReference type="Proteomes" id="UP000216207"/>
    </source>
</evidence>
<reference evidence="11 12" key="1">
    <citation type="submission" date="2017-07" db="EMBL/GenBank/DDBJ databases">
        <title>Isolation and whole genome analysis of endospore-forming bacteria from heroin.</title>
        <authorList>
            <person name="Kalinowski J."/>
            <person name="Ahrens B."/>
            <person name="Al-Dilaimi A."/>
            <person name="Winkler A."/>
            <person name="Wibberg D."/>
            <person name="Schleenbecker U."/>
            <person name="Ruckert C."/>
            <person name="Wolfel R."/>
            <person name="Grass G."/>
        </authorList>
    </citation>
    <scope>NUCLEOTIDE SEQUENCE [LARGE SCALE GENOMIC DNA]</scope>
    <source>
        <strain evidence="11 12">7539</strain>
    </source>
</reference>
<dbReference type="Proteomes" id="UP000216207">
    <property type="component" value="Unassembled WGS sequence"/>
</dbReference>
<dbReference type="CDD" id="cd13557">
    <property type="entry name" value="PBP2_SsuA"/>
    <property type="match status" value="1"/>
</dbReference>
<keyword evidence="6" id="KW-0449">Lipoprotein</keyword>
<proteinExistence type="inferred from homology"/>
<protein>
    <recommendedName>
        <fullName evidence="8">Putative aliphatic sulfonates-binding protein</fullName>
    </recommendedName>
</protein>
<dbReference type="FunFam" id="3.40.190.10:FF:000050">
    <property type="entry name" value="Sulfonate ABC transporter substrate-binding protein"/>
    <property type="match status" value="1"/>
</dbReference>
<evidence type="ECO:0000256" key="1">
    <source>
        <dbReference type="ARBA" id="ARBA00004418"/>
    </source>
</evidence>
<dbReference type="PANTHER" id="PTHR30024:SF42">
    <property type="entry name" value="ALIPHATIC SULFONATES-BINDING PROTEIN-RELATED"/>
    <property type="match status" value="1"/>
</dbReference>
<evidence type="ECO:0000259" key="10">
    <source>
        <dbReference type="SMART" id="SM00062"/>
    </source>
</evidence>
<feature type="domain" description="Solute-binding protein family 3/N-terminal" evidence="10">
    <location>
        <begin position="41"/>
        <end position="258"/>
    </location>
</feature>
<dbReference type="AlphaFoldDB" id="A0A268NYU2"/>
<evidence type="ECO:0000313" key="11">
    <source>
        <dbReference type="EMBL" id="PAE88511.1"/>
    </source>
</evidence>
<evidence type="ECO:0000256" key="8">
    <source>
        <dbReference type="ARBA" id="ARBA00070228"/>
    </source>
</evidence>
<dbReference type="InterPro" id="IPR010067">
    <property type="entry name" value="ABC_SsuA_sub-bd"/>
</dbReference>
<comment type="function">
    <text evidence="7">Part of a binding-protein-dependent transport system for aliphatic sulfonates. Putative binding protein.</text>
</comment>
<dbReference type="Gene3D" id="3.40.190.10">
    <property type="entry name" value="Periplasmic binding protein-like II"/>
    <property type="match status" value="2"/>
</dbReference>
<comment type="similarity">
    <text evidence="2">Belongs to the bacterial solute-binding protein SsuA/TauA family.</text>
</comment>
<organism evidence="11 12">
    <name type="scientific">Shouchella clausii</name>
    <name type="common">Alkalihalobacillus clausii</name>
    <dbReference type="NCBI Taxonomy" id="79880"/>
    <lineage>
        <taxon>Bacteria</taxon>
        <taxon>Bacillati</taxon>
        <taxon>Bacillota</taxon>
        <taxon>Bacilli</taxon>
        <taxon>Bacillales</taxon>
        <taxon>Bacillaceae</taxon>
        <taxon>Shouchella</taxon>
    </lineage>
</organism>
<dbReference type="PANTHER" id="PTHR30024">
    <property type="entry name" value="ALIPHATIC SULFONATES-BINDING PROTEIN-RELATED"/>
    <property type="match status" value="1"/>
</dbReference>
<dbReference type="PROSITE" id="PS51257">
    <property type="entry name" value="PROKAR_LIPOPROTEIN"/>
    <property type="match status" value="1"/>
</dbReference>
<evidence type="ECO:0000256" key="7">
    <source>
        <dbReference type="ARBA" id="ARBA00055538"/>
    </source>
</evidence>
<name>A0A268NYU2_SHOCL</name>
<dbReference type="InterPro" id="IPR001638">
    <property type="entry name" value="Solute-binding_3/MltF_N"/>
</dbReference>
<dbReference type="GO" id="GO:0042597">
    <property type="term" value="C:periplasmic space"/>
    <property type="evidence" value="ECO:0007669"/>
    <property type="project" value="UniProtKB-SubCell"/>
</dbReference>
<dbReference type="GO" id="GO:0016020">
    <property type="term" value="C:membrane"/>
    <property type="evidence" value="ECO:0007669"/>
    <property type="project" value="InterPro"/>
</dbReference>
<dbReference type="SUPFAM" id="SSF53850">
    <property type="entry name" value="Periplasmic binding protein-like II"/>
    <property type="match status" value="1"/>
</dbReference>
<evidence type="ECO:0000256" key="9">
    <source>
        <dbReference type="SAM" id="SignalP"/>
    </source>
</evidence>
<sequence length="327" mass="35817">MNLKWQELSIILSVFLLLTACTGGAQTASTGKDRQENGADTIHIGYQKFGTLNILKAENTLEGALEAIGVNVEWTEFPAGPQLLEAVNGGSIDFGHTGEAPPIFSQAAGAPIVYVGNGPPRPKSEAIVVQENSPIEHVHELKGKKVVLNRGSNVHYLLVKALEEAGLSINEDIETIYLPPAEARTAFERGDVDAWVIWDPFLQAAEDDIGARIIRDAEGLAANREFLLADRAFAEENPEIIDIVLEELEKVEQNIKTNIEETAQFLSPQVGIDEETLKKVLTRYEFGMDPIDEEVLEAQQSIANTFYNLGLIPEEVSIKEATLEEGE</sequence>
<evidence type="ECO:0000256" key="6">
    <source>
        <dbReference type="ARBA" id="ARBA00023288"/>
    </source>
</evidence>
<dbReference type="InterPro" id="IPR015168">
    <property type="entry name" value="SsuA/THI5"/>
</dbReference>
<keyword evidence="3" id="KW-0813">Transport</keyword>
<dbReference type="GO" id="GO:0042626">
    <property type="term" value="F:ATPase-coupled transmembrane transporter activity"/>
    <property type="evidence" value="ECO:0007669"/>
    <property type="project" value="InterPro"/>
</dbReference>
<dbReference type="NCBIfam" id="TIGR01728">
    <property type="entry name" value="SsuA_fam"/>
    <property type="match status" value="1"/>
</dbReference>
<keyword evidence="4 9" id="KW-0732">Signal</keyword>
<feature type="signal peptide" evidence="9">
    <location>
        <begin position="1"/>
        <end position="27"/>
    </location>
</feature>
<evidence type="ECO:0000256" key="3">
    <source>
        <dbReference type="ARBA" id="ARBA00022448"/>
    </source>
</evidence>